<dbReference type="EMBL" id="BAABLV010000012">
    <property type="protein sequence ID" value="GAA4892567.1"/>
    <property type="molecule type" value="Genomic_DNA"/>
</dbReference>
<dbReference type="RefSeq" id="WP_345579073.1">
    <property type="nucleotide sequence ID" value="NZ_BAABLV010000012.1"/>
</dbReference>
<dbReference type="InterPro" id="IPR021607">
    <property type="entry name" value="DUF3224"/>
</dbReference>
<dbReference type="InterPro" id="IPR023159">
    <property type="entry name" value="SO1590-like_sf"/>
</dbReference>
<organism evidence="1 2">
    <name type="scientific">Tessaracoccus lubricantis</name>
    <dbReference type="NCBI Taxonomy" id="545543"/>
    <lineage>
        <taxon>Bacteria</taxon>
        <taxon>Bacillati</taxon>
        <taxon>Actinomycetota</taxon>
        <taxon>Actinomycetes</taxon>
        <taxon>Propionibacteriales</taxon>
        <taxon>Propionibacteriaceae</taxon>
        <taxon>Tessaracoccus</taxon>
    </lineage>
</organism>
<name>A0ABP9F3T8_9ACTN</name>
<comment type="caution">
    <text evidence="1">The sequence shown here is derived from an EMBL/GenBank/DDBJ whole genome shotgun (WGS) entry which is preliminary data.</text>
</comment>
<dbReference type="Proteomes" id="UP001501521">
    <property type="component" value="Unassembled WGS sequence"/>
</dbReference>
<protein>
    <submittedName>
        <fullName evidence="1">DUF3224 domain-containing protein</fullName>
    </submittedName>
</protein>
<keyword evidence="2" id="KW-1185">Reference proteome</keyword>
<gene>
    <name evidence="1" type="ORF">GCM10025789_07040</name>
</gene>
<sequence>MAVEATFEIEITPVDGVLPTTSRFDFAKVWQGAAQGVSKGVMVSAGDPASGTAGYVAMEVFEGTLDGRRGTVAFQQFGSMRGGGQDLRYEIVPGSGSDQLEDVTGTLHLEIDGEGVHHITFELG</sequence>
<dbReference type="Pfam" id="PF11528">
    <property type="entry name" value="DUF3224"/>
    <property type="match status" value="1"/>
</dbReference>
<evidence type="ECO:0000313" key="1">
    <source>
        <dbReference type="EMBL" id="GAA4892567.1"/>
    </source>
</evidence>
<evidence type="ECO:0000313" key="2">
    <source>
        <dbReference type="Proteomes" id="UP001501521"/>
    </source>
</evidence>
<proteinExistence type="predicted"/>
<reference evidence="2" key="1">
    <citation type="journal article" date="2019" name="Int. J. Syst. Evol. Microbiol.">
        <title>The Global Catalogue of Microorganisms (GCM) 10K type strain sequencing project: providing services to taxonomists for standard genome sequencing and annotation.</title>
        <authorList>
            <consortium name="The Broad Institute Genomics Platform"/>
            <consortium name="The Broad Institute Genome Sequencing Center for Infectious Disease"/>
            <person name="Wu L."/>
            <person name="Ma J."/>
        </authorList>
    </citation>
    <scope>NUCLEOTIDE SEQUENCE [LARGE SCALE GENOMIC DNA]</scope>
    <source>
        <strain evidence="2">JCM 19125</strain>
    </source>
</reference>
<accession>A0ABP9F3T8</accession>
<dbReference type="SUPFAM" id="SSF159238">
    <property type="entry name" value="SO1590-like"/>
    <property type="match status" value="1"/>
</dbReference>
<dbReference type="Gene3D" id="2.40.350.10">
    <property type="entry name" value="SO1590-like"/>
    <property type="match status" value="1"/>
</dbReference>